<dbReference type="GO" id="GO:0008194">
    <property type="term" value="F:UDP-glycosyltransferase activity"/>
    <property type="evidence" value="ECO:0007669"/>
    <property type="project" value="InterPro"/>
</dbReference>
<evidence type="ECO:0000256" key="2">
    <source>
        <dbReference type="ARBA" id="ARBA00022679"/>
    </source>
</evidence>
<dbReference type="SUPFAM" id="SSF53756">
    <property type="entry name" value="UDP-Glycosyltransferase/glycogen phosphorylase"/>
    <property type="match status" value="1"/>
</dbReference>
<dbReference type="InterPro" id="IPR002213">
    <property type="entry name" value="UDP_glucos_trans"/>
</dbReference>
<dbReference type="EMBL" id="SMJU01000013">
    <property type="protein sequence ID" value="TDB61791.1"/>
    <property type="molecule type" value="Genomic_DNA"/>
</dbReference>
<evidence type="ECO:0008006" key="5">
    <source>
        <dbReference type="Google" id="ProtNLM"/>
    </source>
</evidence>
<sequence length="448" mass="51493">MAGVAFLFPPYPGHYNKTFQIALHYATRGHQVYYALFGKNPAISLVHDNISVVPIKAPPWGTGYELYKQDSTTKETVLASHEEISEQKLVESAFKARQKVLLLFLETYQPDLFFLDELCVNDFIILYPHLQNRRCIVLTPFFPSFPNPQIPPLSTYQFPGEEATELWQMHTHALYQKQKKNAELMHGEDLFSVICRIFDQQKIPDTFTPSLVWKKLPYYKNLEKWHLQPVEFDFGVHPLPAHEKYMGPMVHLNRPENFPVPYQLFLKMAQQKPENQLIFCSFGTAIETIVTDEAQLLNFYTLLTDLACLHPSWFVLLKVPGPYLGKITPKSMNCMVLPFVPQLDLLRQADVFISHCGGNSCLESIFMKTPILAVPPSDMWDYNGIAARVVHHGLGLKADLTDSIEVIEEQVETLLTNENIRENIKKISLLFSEKYHDSYVESLEMPVI</sequence>
<keyword evidence="1" id="KW-0328">Glycosyltransferase</keyword>
<accession>A0A4R4K5P2</accession>
<comment type="caution">
    <text evidence="3">The sequence shown here is derived from an EMBL/GenBank/DDBJ whole genome shotgun (WGS) entry which is preliminary data.</text>
</comment>
<organism evidence="3 4">
    <name type="scientific">Arundinibacter roseus</name>
    <dbReference type="NCBI Taxonomy" id="2070510"/>
    <lineage>
        <taxon>Bacteria</taxon>
        <taxon>Pseudomonadati</taxon>
        <taxon>Bacteroidota</taxon>
        <taxon>Cytophagia</taxon>
        <taxon>Cytophagales</taxon>
        <taxon>Spirosomataceae</taxon>
        <taxon>Arundinibacter</taxon>
    </lineage>
</organism>
<gene>
    <name evidence="3" type="ORF">EZE20_18775</name>
</gene>
<dbReference type="PANTHER" id="PTHR48043">
    <property type="entry name" value="EG:EG0003.4 PROTEIN-RELATED"/>
    <property type="match status" value="1"/>
</dbReference>
<dbReference type="CDD" id="cd03784">
    <property type="entry name" value="GT1_Gtf-like"/>
    <property type="match status" value="1"/>
</dbReference>
<dbReference type="OrthoDB" id="9805366at2"/>
<dbReference type="Gene3D" id="3.40.50.2000">
    <property type="entry name" value="Glycogen Phosphorylase B"/>
    <property type="match status" value="2"/>
</dbReference>
<evidence type="ECO:0000313" key="4">
    <source>
        <dbReference type="Proteomes" id="UP000295706"/>
    </source>
</evidence>
<keyword evidence="4" id="KW-1185">Reference proteome</keyword>
<evidence type="ECO:0000313" key="3">
    <source>
        <dbReference type="EMBL" id="TDB61791.1"/>
    </source>
</evidence>
<dbReference type="Pfam" id="PF00201">
    <property type="entry name" value="UDPGT"/>
    <property type="match status" value="1"/>
</dbReference>
<keyword evidence="2" id="KW-0808">Transferase</keyword>
<dbReference type="InterPro" id="IPR050271">
    <property type="entry name" value="UDP-glycosyltransferase"/>
</dbReference>
<protein>
    <recommendedName>
        <fullName evidence="5">Glycosyl transferase</fullName>
    </recommendedName>
</protein>
<dbReference type="RefSeq" id="WP_132120555.1">
    <property type="nucleotide sequence ID" value="NZ_SMJU01000013.1"/>
</dbReference>
<name>A0A4R4K5P2_9BACT</name>
<reference evidence="3 4" key="1">
    <citation type="submission" date="2019-02" db="EMBL/GenBank/DDBJ databases">
        <title>Arundinibacter roseus gen. nov., sp. nov., a new member of the family Cytophagaceae.</title>
        <authorList>
            <person name="Szuroczki S."/>
            <person name="Khayer B."/>
            <person name="Sproer C."/>
            <person name="Toumi M."/>
            <person name="Szabo A."/>
            <person name="Felfoldi T."/>
            <person name="Schumann P."/>
            <person name="Toth E."/>
        </authorList>
    </citation>
    <scope>NUCLEOTIDE SEQUENCE [LARGE SCALE GENOMIC DNA]</scope>
    <source>
        <strain evidence="3 4">DMA-k-7a</strain>
    </source>
</reference>
<dbReference type="AlphaFoldDB" id="A0A4R4K5P2"/>
<dbReference type="PANTHER" id="PTHR48043:SF145">
    <property type="entry name" value="FI06409P-RELATED"/>
    <property type="match status" value="1"/>
</dbReference>
<evidence type="ECO:0000256" key="1">
    <source>
        <dbReference type="ARBA" id="ARBA00022676"/>
    </source>
</evidence>
<dbReference type="Proteomes" id="UP000295706">
    <property type="component" value="Unassembled WGS sequence"/>
</dbReference>
<proteinExistence type="predicted"/>